<gene>
    <name evidence="2" type="ORF">GGX14DRAFT_573869</name>
</gene>
<comment type="caution">
    <text evidence="2">The sequence shown here is derived from an EMBL/GenBank/DDBJ whole genome shotgun (WGS) entry which is preliminary data.</text>
</comment>
<evidence type="ECO:0000313" key="2">
    <source>
        <dbReference type="EMBL" id="KAJ7197719.1"/>
    </source>
</evidence>
<name>A0AAD6UYG9_9AGAR</name>
<evidence type="ECO:0000313" key="3">
    <source>
        <dbReference type="Proteomes" id="UP001219525"/>
    </source>
</evidence>
<evidence type="ECO:0000256" key="1">
    <source>
        <dbReference type="SAM" id="MobiDB-lite"/>
    </source>
</evidence>
<dbReference type="EMBL" id="JARJCW010000076">
    <property type="protein sequence ID" value="KAJ7197719.1"/>
    <property type="molecule type" value="Genomic_DNA"/>
</dbReference>
<protein>
    <submittedName>
        <fullName evidence="2">Uncharacterized protein</fullName>
    </submittedName>
</protein>
<proteinExistence type="predicted"/>
<dbReference type="AlphaFoldDB" id="A0AAD6UYG9"/>
<feature type="region of interest" description="Disordered" evidence="1">
    <location>
        <begin position="130"/>
        <end position="177"/>
    </location>
</feature>
<accession>A0AAD6UYG9</accession>
<keyword evidence="3" id="KW-1185">Reference proteome</keyword>
<sequence length="311" mass="35257">MIQIPSRLLNDSSPPALSASLIREEVQLRCGQANSQILAVQDKSTTLSIRKEMAQMLRNVEIMAYNAARDALVTLKHMKADATDPFPPMKVSDTIRKDTHLFRMRGDSRIVNAAAWRLLASGAPALVEDISGHTVGGDSDEDSEQGTQMNKRTAPNRLSPAKRRKTNSRTGAKPNKVLKEGWIWKDDALSMPSKTNENVAEFKQKSQRQYERKHAEFWRAIRRFRRDADVWRKRADNSTSPGAVAYARMQVAMWTRVATKTASSFKDGPGAHKSWTQATSFQDLVSRIEKTREHLFGWMDELGIERAYKLW</sequence>
<organism evidence="2 3">
    <name type="scientific">Mycena pura</name>
    <dbReference type="NCBI Taxonomy" id="153505"/>
    <lineage>
        <taxon>Eukaryota</taxon>
        <taxon>Fungi</taxon>
        <taxon>Dikarya</taxon>
        <taxon>Basidiomycota</taxon>
        <taxon>Agaricomycotina</taxon>
        <taxon>Agaricomycetes</taxon>
        <taxon>Agaricomycetidae</taxon>
        <taxon>Agaricales</taxon>
        <taxon>Marasmiineae</taxon>
        <taxon>Mycenaceae</taxon>
        <taxon>Mycena</taxon>
    </lineage>
</organism>
<dbReference type="Proteomes" id="UP001219525">
    <property type="component" value="Unassembled WGS sequence"/>
</dbReference>
<reference evidence="2" key="1">
    <citation type="submission" date="2023-03" db="EMBL/GenBank/DDBJ databases">
        <title>Massive genome expansion in bonnet fungi (Mycena s.s.) driven by repeated elements and novel gene families across ecological guilds.</title>
        <authorList>
            <consortium name="Lawrence Berkeley National Laboratory"/>
            <person name="Harder C.B."/>
            <person name="Miyauchi S."/>
            <person name="Viragh M."/>
            <person name="Kuo A."/>
            <person name="Thoen E."/>
            <person name="Andreopoulos B."/>
            <person name="Lu D."/>
            <person name="Skrede I."/>
            <person name="Drula E."/>
            <person name="Henrissat B."/>
            <person name="Morin E."/>
            <person name="Kohler A."/>
            <person name="Barry K."/>
            <person name="LaButti K."/>
            <person name="Morin E."/>
            <person name="Salamov A."/>
            <person name="Lipzen A."/>
            <person name="Mereny Z."/>
            <person name="Hegedus B."/>
            <person name="Baldrian P."/>
            <person name="Stursova M."/>
            <person name="Weitz H."/>
            <person name="Taylor A."/>
            <person name="Grigoriev I.V."/>
            <person name="Nagy L.G."/>
            <person name="Martin F."/>
            <person name="Kauserud H."/>
        </authorList>
    </citation>
    <scope>NUCLEOTIDE SEQUENCE</scope>
    <source>
        <strain evidence="2">9144</strain>
    </source>
</reference>